<name>A0A8K1FWT2_9PASS</name>
<protein>
    <submittedName>
        <fullName evidence="2">Uncharacterized protein</fullName>
    </submittedName>
</protein>
<gene>
    <name evidence="2" type="ORF">HGM15179_021907</name>
</gene>
<keyword evidence="3" id="KW-1185">Reference proteome</keyword>
<proteinExistence type="predicted"/>
<accession>A0A8K1FWT2</accession>
<organism evidence="2 3">
    <name type="scientific">Zosterops borbonicus</name>
    <dbReference type="NCBI Taxonomy" id="364589"/>
    <lineage>
        <taxon>Eukaryota</taxon>
        <taxon>Metazoa</taxon>
        <taxon>Chordata</taxon>
        <taxon>Craniata</taxon>
        <taxon>Vertebrata</taxon>
        <taxon>Euteleostomi</taxon>
        <taxon>Archelosauria</taxon>
        <taxon>Archosauria</taxon>
        <taxon>Dinosauria</taxon>
        <taxon>Saurischia</taxon>
        <taxon>Theropoda</taxon>
        <taxon>Coelurosauria</taxon>
        <taxon>Aves</taxon>
        <taxon>Neognathae</taxon>
        <taxon>Neoaves</taxon>
        <taxon>Telluraves</taxon>
        <taxon>Australaves</taxon>
        <taxon>Passeriformes</taxon>
        <taxon>Sylvioidea</taxon>
        <taxon>Zosteropidae</taxon>
        <taxon>Zosterops</taxon>
    </lineage>
</organism>
<dbReference type="AlphaFoldDB" id="A0A8K1FWT2"/>
<evidence type="ECO:0000313" key="2">
    <source>
        <dbReference type="EMBL" id="TRZ05200.1"/>
    </source>
</evidence>
<dbReference type="Proteomes" id="UP000796761">
    <property type="component" value="Unassembled WGS sequence"/>
</dbReference>
<evidence type="ECO:0000256" key="1">
    <source>
        <dbReference type="SAM" id="MobiDB-lite"/>
    </source>
</evidence>
<reference evidence="2" key="1">
    <citation type="submission" date="2019-04" db="EMBL/GenBank/DDBJ databases">
        <title>Genome assembly of Zosterops borbonicus 15179.</title>
        <authorList>
            <person name="Leroy T."/>
            <person name="Anselmetti Y."/>
            <person name="Tilak M.-K."/>
            <person name="Nabholz B."/>
        </authorList>
    </citation>
    <scope>NUCLEOTIDE SEQUENCE</scope>
    <source>
        <strain evidence="2">HGM_15179</strain>
        <tissue evidence="2">Muscle</tissue>
    </source>
</reference>
<evidence type="ECO:0000313" key="3">
    <source>
        <dbReference type="Proteomes" id="UP000796761"/>
    </source>
</evidence>
<comment type="caution">
    <text evidence="2">The sequence shown here is derived from an EMBL/GenBank/DDBJ whole genome shotgun (WGS) entry which is preliminary data.</text>
</comment>
<dbReference type="EMBL" id="SWJQ01005717">
    <property type="protein sequence ID" value="TRZ05200.1"/>
    <property type="molecule type" value="Genomic_DNA"/>
</dbReference>
<sequence>MIFRISAFDAEALKVWRDLLEWAKAPILDADLWLLYYYGKVKGFFTGDKAVASRGSWNRFGDYLIRALATTHNAGIAELALLWRECDIARREYKSSGAPVGACVAPGAMPIPPVPVPRRRRTWGDEGSMTRPAPLSEAGARESPCGIATVYPSLEWRTWS</sequence>
<feature type="region of interest" description="Disordered" evidence="1">
    <location>
        <begin position="115"/>
        <end position="140"/>
    </location>
</feature>